<reference evidence="2 3" key="1">
    <citation type="submission" date="2019-10" db="EMBL/GenBank/DDBJ databases">
        <title>Whole genome shotgun sequence of Acrocarpospora pleiomorpha NBRC 16267.</title>
        <authorList>
            <person name="Ichikawa N."/>
            <person name="Kimura A."/>
            <person name="Kitahashi Y."/>
            <person name="Komaki H."/>
            <person name="Oguchi A."/>
        </authorList>
    </citation>
    <scope>NUCLEOTIDE SEQUENCE [LARGE SCALE GENOMIC DNA]</scope>
    <source>
        <strain evidence="2 3">NBRC 16267</strain>
    </source>
</reference>
<protein>
    <submittedName>
        <fullName evidence="2">Alpha/beta hydrolase</fullName>
    </submittedName>
</protein>
<dbReference type="InterPro" id="IPR000073">
    <property type="entry name" value="AB_hydrolase_1"/>
</dbReference>
<dbReference type="Pfam" id="PF00561">
    <property type="entry name" value="Abhydrolase_1"/>
    <property type="match status" value="1"/>
</dbReference>
<name>A0A5M3XKJ3_9ACTN</name>
<dbReference type="SUPFAM" id="SSF53474">
    <property type="entry name" value="alpha/beta-Hydrolases"/>
    <property type="match status" value="1"/>
</dbReference>
<dbReference type="EMBL" id="BLAF01000023">
    <property type="protein sequence ID" value="GES21392.1"/>
    <property type="molecule type" value="Genomic_DNA"/>
</dbReference>
<gene>
    <name evidence="2" type="ORF">Aple_042880</name>
</gene>
<dbReference type="AlphaFoldDB" id="A0A5M3XKJ3"/>
<evidence type="ECO:0000259" key="1">
    <source>
        <dbReference type="Pfam" id="PF00561"/>
    </source>
</evidence>
<dbReference type="PANTHER" id="PTHR43433:SF5">
    <property type="entry name" value="AB HYDROLASE-1 DOMAIN-CONTAINING PROTEIN"/>
    <property type="match status" value="1"/>
</dbReference>
<evidence type="ECO:0000313" key="3">
    <source>
        <dbReference type="Proteomes" id="UP000377595"/>
    </source>
</evidence>
<dbReference type="InterPro" id="IPR050471">
    <property type="entry name" value="AB_hydrolase"/>
</dbReference>
<dbReference type="Proteomes" id="UP000377595">
    <property type="component" value="Unassembled WGS sequence"/>
</dbReference>
<evidence type="ECO:0000313" key="2">
    <source>
        <dbReference type="EMBL" id="GES21392.1"/>
    </source>
</evidence>
<dbReference type="GO" id="GO:0016787">
    <property type="term" value="F:hydrolase activity"/>
    <property type="evidence" value="ECO:0007669"/>
    <property type="project" value="UniProtKB-KW"/>
</dbReference>
<dbReference type="InterPro" id="IPR029058">
    <property type="entry name" value="AB_hydrolase_fold"/>
</dbReference>
<proteinExistence type="predicted"/>
<accession>A0A5M3XKJ3</accession>
<dbReference type="Gene3D" id="3.40.50.1820">
    <property type="entry name" value="alpha/beta hydrolase"/>
    <property type="match status" value="1"/>
</dbReference>
<keyword evidence="3" id="KW-1185">Reference proteome</keyword>
<organism evidence="2 3">
    <name type="scientific">Acrocarpospora pleiomorpha</name>
    <dbReference type="NCBI Taxonomy" id="90975"/>
    <lineage>
        <taxon>Bacteria</taxon>
        <taxon>Bacillati</taxon>
        <taxon>Actinomycetota</taxon>
        <taxon>Actinomycetes</taxon>
        <taxon>Streptosporangiales</taxon>
        <taxon>Streptosporangiaceae</taxon>
        <taxon>Acrocarpospora</taxon>
    </lineage>
</organism>
<keyword evidence="2" id="KW-0378">Hydrolase</keyword>
<sequence length="291" mass="30947">MTVLVSTADGRRLAVEERGAPEGSPVFLLHGTPGSRLGPAPRPQVLYHLGVRLITFDRPGYGRSDRLKGRAIASIAADVATIADDLGIERFAVVGRSGGAPHALACGALLPDRITKVAALVGLAPPKAEGLDWFEGMAASNVREYIIGQGGTGAVAASLAAAAAQIRADPSSKLRLLATEYTATDRRTVADFGIRTMLVDNFSEALRASADGWVDDIVAFRSDWSFDPAGITVPTLVWHGEQDVYSPVGHARWLGRRIPGAILRIDPGIAHFGSIDVLPDVLLWLIREQAY</sequence>
<comment type="caution">
    <text evidence="2">The sequence shown here is derived from an EMBL/GenBank/DDBJ whole genome shotgun (WGS) entry which is preliminary data.</text>
</comment>
<dbReference type="OrthoDB" id="9800988at2"/>
<feature type="domain" description="AB hydrolase-1" evidence="1">
    <location>
        <begin position="25"/>
        <end position="275"/>
    </location>
</feature>
<dbReference type="PANTHER" id="PTHR43433">
    <property type="entry name" value="HYDROLASE, ALPHA/BETA FOLD FAMILY PROTEIN"/>
    <property type="match status" value="1"/>
</dbReference>